<dbReference type="Proteomes" id="UP000242715">
    <property type="component" value="Unassembled WGS sequence"/>
</dbReference>
<dbReference type="AlphaFoldDB" id="A0A2Z6MHW3"/>
<reference evidence="3" key="1">
    <citation type="journal article" date="2017" name="Front. Plant Sci.">
        <title>Climate Clever Clovers: New Paradigm to Reduce the Environmental Footprint of Ruminants by Breeding Low Methanogenic Forages Utilizing Haplotype Variation.</title>
        <authorList>
            <person name="Kaur P."/>
            <person name="Appels R."/>
            <person name="Bayer P.E."/>
            <person name="Keeble-Gagnere G."/>
            <person name="Wang J."/>
            <person name="Hirakawa H."/>
            <person name="Shirasawa K."/>
            <person name="Vercoe P."/>
            <person name="Stefanova K."/>
            <person name="Durmic Z."/>
            <person name="Nichols P."/>
            <person name="Revell C."/>
            <person name="Isobe S.N."/>
            <person name="Edwards D."/>
            <person name="Erskine W."/>
        </authorList>
    </citation>
    <scope>NUCLEOTIDE SEQUENCE [LARGE SCALE GENOMIC DNA]</scope>
    <source>
        <strain evidence="3">cv. Daliak</strain>
    </source>
</reference>
<evidence type="ECO:0000256" key="1">
    <source>
        <dbReference type="SAM" id="Phobius"/>
    </source>
</evidence>
<gene>
    <name evidence="2" type="ORF">TSUD_149930</name>
</gene>
<evidence type="ECO:0000313" key="3">
    <source>
        <dbReference type="Proteomes" id="UP000242715"/>
    </source>
</evidence>
<keyword evidence="1" id="KW-1133">Transmembrane helix</keyword>
<proteinExistence type="predicted"/>
<accession>A0A2Z6MHW3</accession>
<protein>
    <submittedName>
        <fullName evidence="2">Uncharacterized protein</fullName>
    </submittedName>
</protein>
<keyword evidence="3" id="KW-1185">Reference proteome</keyword>
<feature type="transmembrane region" description="Helical" evidence="1">
    <location>
        <begin position="21"/>
        <end position="46"/>
    </location>
</feature>
<keyword evidence="1" id="KW-0472">Membrane</keyword>
<organism evidence="2 3">
    <name type="scientific">Trifolium subterraneum</name>
    <name type="common">Subterranean clover</name>
    <dbReference type="NCBI Taxonomy" id="3900"/>
    <lineage>
        <taxon>Eukaryota</taxon>
        <taxon>Viridiplantae</taxon>
        <taxon>Streptophyta</taxon>
        <taxon>Embryophyta</taxon>
        <taxon>Tracheophyta</taxon>
        <taxon>Spermatophyta</taxon>
        <taxon>Magnoliopsida</taxon>
        <taxon>eudicotyledons</taxon>
        <taxon>Gunneridae</taxon>
        <taxon>Pentapetalae</taxon>
        <taxon>rosids</taxon>
        <taxon>fabids</taxon>
        <taxon>Fabales</taxon>
        <taxon>Fabaceae</taxon>
        <taxon>Papilionoideae</taxon>
        <taxon>50 kb inversion clade</taxon>
        <taxon>NPAAA clade</taxon>
        <taxon>Hologalegina</taxon>
        <taxon>IRL clade</taxon>
        <taxon>Trifolieae</taxon>
        <taxon>Trifolium</taxon>
    </lineage>
</organism>
<keyword evidence="1" id="KW-0812">Transmembrane</keyword>
<evidence type="ECO:0000313" key="2">
    <source>
        <dbReference type="EMBL" id="GAU29423.1"/>
    </source>
</evidence>
<name>A0A2Z6MHW3_TRISU</name>
<dbReference type="EMBL" id="DF973395">
    <property type="protein sequence ID" value="GAU29423.1"/>
    <property type="molecule type" value="Genomic_DNA"/>
</dbReference>
<sequence>MNELKLVRVAKMNRNCLRLAALYNLALFMKSILNCLHLILGGTAFIRHYCLVDEEEEVFEILV</sequence>